<evidence type="ECO:0000313" key="4">
    <source>
        <dbReference type="Proteomes" id="UP000059113"/>
    </source>
</evidence>
<dbReference type="Proteomes" id="UP000059113">
    <property type="component" value="Chromosome"/>
</dbReference>
<feature type="chain" id="PRO_5005211607" evidence="2">
    <location>
        <begin position="24"/>
        <end position="574"/>
    </location>
</feature>
<accession>A0A0H4VDB3</accession>
<dbReference type="OrthoDB" id="5297981at2"/>
<sequence>MRRFPLLRAAAFAASLLAAPVAAQQQDARADGKTFGESLRDDAQRAAQTQPDAADLPNYDRNAVRGLEALNDDPDRIESNAATAATSHQGYQAMRDSIANRARFDSAEIEDVIARSLAINETPLDYTSGMTVTGSQGACVPLPPGSASAGTYTATCNSGTRIKQSAAQCTVPLIASVTQRQQWHYLCNDTGASFGLPWCSSFDGGSCRITGYRPGPCLQWYGSGSGHFCSEPGDPIAEISCDAPDPRHTPYAVTTDRTVDTASDESQCLGLSDNSDCTLDTEICTDSSPETRIINGVSVTRSCWEWQRSYTCTSREAASDCSDIESQGTCRFLREECLTDETPCETWERIYECPLPAGATETTQYVCDGDVYCIDGSCETIERTANDEFKDAVTALHAMDEARGAFDPDTLTLFRGTRNTCSSKVFGVLNCCKGKGFPLIPGISLLVALGCDREEVLLHERDAQGLCAYVGTYCSDKFLGVCLTKRKAYCCFESKLARILQEQGRRQLPKPWDKPKEEQCEGFTLDEFAQLDLSQMDFSEVYAEFTEAARLPDELETSILIQQKIEDYYARSGQ</sequence>
<dbReference type="Pfam" id="PF06986">
    <property type="entry name" value="F_T4SS_TraN"/>
    <property type="match status" value="1"/>
</dbReference>
<gene>
    <name evidence="3" type="ORF">CP97_00450</name>
</gene>
<dbReference type="PROSITE" id="PS50231">
    <property type="entry name" value="RICIN_B_LECTIN"/>
    <property type="match status" value="1"/>
</dbReference>
<proteinExistence type="predicted"/>
<keyword evidence="2" id="KW-0732">Signal</keyword>
<dbReference type="KEGG" id="ery:CP97_00450"/>
<dbReference type="InterPro" id="IPR014121">
    <property type="entry name" value="TraN_Ftype"/>
</dbReference>
<dbReference type="RefSeq" id="WP_048884328.1">
    <property type="nucleotide sequence ID" value="NZ_CP011310.1"/>
</dbReference>
<evidence type="ECO:0000256" key="1">
    <source>
        <dbReference type="SAM" id="MobiDB-lite"/>
    </source>
</evidence>
<dbReference type="PATRIC" id="fig|1648404.4.peg.96"/>
<evidence type="ECO:0000256" key="2">
    <source>
        <dbReference type="SAM" id="SignalP"/>
    </source>
</evidence>
<name>A0A0H4VDB3_9SPHN</name>
<organism evidence="3 4">
    <name type="scientific">Aurantiacibacter atlanticus</name>
    <dbReference type="NCBI Taxonomy" id="1648404"/>
    <lineage>
        <taxon>Bacteria</taxon>
        <taxon>Pseudomonadati</taxon>
        <taxon>Pseudomonadota</taxon>
        <taxon>Alphaproteobacteria</taxon>
        <taxon>Sphingomonadales</taxon>
        <taxon>Erythrobacteraceae</taxon>
        <taxon>Aurantiacibacter</taxon>
    </lineage>
</organism>
<dbReference type="EMBL" id="CP011310">
    <property type="protein sequence ID" value="AKQ40846.1"/>
    <property type="molecule type" value="Genomic_DNA"/>
</dbReference>
<reference evidence="4" key="2">
    <citation type="submission" date="2015-04" db="EMBL/GenBank/DDBJ databases">
        <title>The complete genome sequence of Erythrobacter sp. s21-N3.</title>
        <authorList>
            <person name="Zhuang L."/>
            <person name="Liu Y."/>
            <person name="Shao Z."/>
        </authorList>
    </citation>
    <scope>NUCLEOTIDE SEQUENCE [LARGE SCALE GENOMIC DNA]</scope>
    <source>
        <strain evidence="4">s21-N3</strain>
    </source>
</reference>
<dbReference type="AlphaFoldDB" id="A0A0H4VDB3"/>
<evidence type="ECO:0000313" key="3">
    <source>
        <dbReference type="EMBL" id="AKQ40846.1"/>
    </source>
</evidence>
<dbReference type="NCBIfam" id="NF009013">
    <property type="entry name" value="PRK12355.2-4"/>
    <property type="match status" value="1"/>
</dbReference>
<keyword evidence="4" id="KW-1185">Reference proteome</keyword>
<feature type="compositionally biased region" description="Basic and acidic residues" evidence="1">
    <location>
        <begin position="28"/>
        <end position="44"/>
    </location>
</feature>
<protein>
    <submittedName>
        <fullName evidence="3">Conjugal transfer mating pair stabilization protein TraN</fullName>
    </submittedName>
</protein>
<reference evidence="3 4" key="1">
    <citation type="journal article" date="2015" name="Int. J. Syst. Evol. Microbiol.">
        <title>Erythrobacter atlanticus sp. nov., a bacterium from ocean sediment able to degrade polycyclic aromatic hydrocarbons.</title>
        <authorList>
            <person name="Zhuang L."/>
            <person name="Liu Y."/>
            <person name="Wang L."/>
            <person name="Wang W."/>
            <person name="Shao Z."/>
        </authorList>
    </citation>
    <scope>NUCLEOTIDE SEQUENCE [LARGE SCALE GENOMIC DNA]</scope>
    <source>
        <strain evidence="4">s21-N3</strain>
    </source>
</reference>
<dbReference type="STRING" id="1648404.CP97_00450"/>
<feature type="signal peptide" evidence="2">
    <location>
        <begin position="1"/>
        <end position="23"/>
    </location>
</feature>
<feature type="region of interest" description="Disordered" evidence="1">
    <location>
        <begin position="28"/>
        <end position="58"/>
    </location>
</feature>